<evidence type="ECO:0008006" key="4">
    <source>
        <dbReference type="Google" id="ProtNLM"/>
    </source>
</evidence>
<organism evidence="2 3">
    <name type="scientific">Brevibacillus porteri</name>
    <dbReference type="NCBI Taxonomy" id="2126350"/>
    <lineage>
        <taxon>Bacteria</taxon>
        <taxon>Bacillati</taxon>
        <taxon>Bacillota</taxon>
        <taxon>Bacilli</taxon>
        <taxon>Bacillales</taxon>
        <taxon>Paenibacillaceae</taxon>
        <taxon>Brevibacillus</taxon>
    </lineage>
</organism>
<dbReference type="EMBL" id="PXZO01000063">
    <property type="protein sequence ID" value="PSK04084.1"/>
    <property type="molecule type" value="Genomic_DNA"/>
</dbReference>
<dbReference type="GeneID" id="95753785"/>
<evidence type="ECO:0000313" key="3">
    <source>
        <dbReference type="Proteomes" id="UP000241645"/>
    </source>
</evidence>
<keyword evidence="3" id="KW-1185">Reference proteome</keyword>
<name>A0ABX5FKQ2_9BACL</name>
<proteinExistence type="predicted"/>
<accession>A0ABX5FKQ2</accession>
<dbReference type="PROSITE" id="PS51257">
    <property type="entry name" value="PROKAR_LIPOPROTEIN"/>
    <property type="match status" value="1"/>
</dbReference>
<feature type="compositionally biased region" description="Low complexity" evidence="1">
    <location>
        <begin position="47"/>
        <end position="57"/>
    </location>
</feature>
<reference evidence="2 3" key="1">
    <citation type="submission" date="2018-03" db="EMBL/GenBank/DDBJ databases">
        <title>Brevisbacillus phylogenomics.</title>
        <authorList>
            <person name="Dunlap C."/>
        </authorList>
    </citation>
    <scope>NUCLEOTIDE SEQUENCE [LARGE SCALE GENOMIC DNA]</scope>
    <source>
        <strain evidence="2 3">NRRL B-41110</strain>
    </source>
</reference>
<gene>
    <name evidence="2" type="ORF">C7R92_27270</name>
</gene>
<feature type="region of interest" description="Disordered" evidence="1">
    <location>
        <begin position="35"/>
        <end position="57"/>
    </location>
</feature>
<protein>
    <recommendedName>
        <fullName evidence="4">Lipoprotein</fullName>
    </recommendedName>
</protein>
<sequence>MKRSLYILTVVAILTGCGPEFKDTNGTMPNELKASVEQEHNTSAVKSESSTPESDLSSITISEIAGKPEADVTALLGKPTATETGEWTSLSTEEKTPFVRHTYKADTGEISVMFIEGVAARIEVRPSEAFKYPDDAIKAMRAVGLTVEDGVAPERENPLYLDFGRVDDFYNVRVVKDVEGNPENVGYVKIVTESRFK</sequence>
<dbReference type="Proteomes" id="UP000241645">
    <property type="component" value="Unassembled WGS sequence"/>
</dbReference>
<comment type="caution">
    <text evidence="2">The sequence shown here is derived from an EMBL/GenBank/DDBJ whole genome shotgun (WGS) entry which is preliminary data.</text>
</comment>
<dbReference type="RefSeq" id="WP_106836316.1">
    <property type="nucleotide sequence ID" value="NZ_JARMEW010000060.1"/>
</dbReference>
<evidence type="ECO:0000256" key="1">
    <source>
        <dbReference type="SAM" id="MobiDB-lite"/>
    </source>
</evidence>
<evidence type="ECO:0000313" key="2">
    <source>
        <dbReference type="EMBL" id="PSK04084.1"/>
    </source>
</evidence>